<dbReference type="EMBL" id="JANSHE010000092">
    <property type="protein sequence ID" value="KAJ3017077.1"/>
    <property type="molecule type" value="Genomic_DNA"/>
</dbReference>
<comment type="caution">
    <text evidence="1">The sequence shown here is derived from an EMBL/GenBank/DDBJ whole genome shotgun (WGS) entry which is preliminary data.</text>
</comment>
<evidence type="ECO:0000313" key="1">
    <source>
        <dbReference type="EMBL" id="KAJ3017077.1"/>
    </source>
</evidence>
<evidence type="ECO:0000313" key="2">
    <source>
        <dbReference type="Proteomes" id="UP001144978"/>
    </source>
</evidence>
<keyword evidence="2" id="KW-1185">Reference proteome</keyword>
<accession>A0ACC1QAZ4</accession>
<dbReference type="Proteomes" id="UP001144978">
    <property type="component" value="Unassembled WGS sequence"/>
</dbReference>
<gene>
    <name evidence="1" type="ORF">NUW54_g665</name>
</gene>
<sequence length="244" mass="27069">MLRWWRTHGYINVADFSSDIASWILANLPLKRSRGECPLGDLSANPHPSLQPAQQGATHPSPNQKKRSRNHQQARSFVAAHLSYIFASEHDGIHPSPSGLPASLPYHPSLTVDPYCTTLAMTTLQNAPGFYSPKVHTVQGANSKTFSRVGLDTTLTVPELFKYHAENSPEHPVFVYMDDEKNEHIVRFPEVYRGIRKAATIASRHYERMADYYAQAQQGKSENDPPIVGILATAGSPPASCLIR</sequence>
<organism evidence="1 2">
    <name type="scientific">Trametes sanguinea</name>
    <dbReference type="NCBI Taxonomy" id="158606"/>
    <lineage>
        <taxon>Eukaryota</taxon>
        <taxon>Fungi</taxon>
        <taxon>Dikarya</taxon>
        <taxon>Basidiomycota</taxon>
        <taxon>Agaricomycotina</taxon>
        <taxon>Agaricomycetes</taxon>
        <taxon>Polyporales</taxon>
        <taxon>Polyporaceae</taxon>
        <taxon>Trametes</taxon>
    </lineage>
</organism>
<proteinExistence type="predicted"/>
<protein>
    <submittedName>
        <fullName evidence="1">Uncharacterized protein</fullName>
    </submittedName>
</protein>
<reference evidence="1" key="1">
    <citation type="submission" date="2022-08" db="EMBL/GenBank/DDBJ databases">
        <title>Genome Sequence of Pycnoporus sanguineus.</title>
        <authorList>
            <person name="Buettner E."/>
        </authorList>
    </citation>
    <scope>NUCLEOTIDE SEQUENCE</scope>
    <source>
        <strain evidence="1">CG-C14</strain>
    </source>
</reference>
<name>A0ACC1QAZ4_9APHY</name>